<comment type="caution">
    <text evidence="3">The sequence shown here is derived from an EMBL/GenBank/DDBJ whole genome shotgun (WGS) entry which is preliminary data.</text>
</comment>
<dbReference type="InterPro" id="IPR043502">
    <property type="entry name" value="DNA/RNA_pol_sf"/>
</dbReference>
<dbReference type="CDD" id="cd03468">
    <property type="entry name" value="PolY_like"/>
    <property type="match status" value="1"/>
</dbReference>
<keyword evidence="1" id="KW-0227">DNA damage</keyword>
<dbReference type="RefSeq" id="WP_275684023.1">
    <property type="nucleotide sequence ID" value="NZ_JAJLJH010000006.1"/>
</dbReference>
<organism evidence="3 4">
    <name type="scientific">Scleromatobacter humisilvae</name>
    <dbReference type="NCBI Taxonomy" id="2897159"/>
    <lineage>
        <taxon>Bacteria</taxon>
        <taxon>Pseudomonadati</taxon>
        <taxon>Pseudomonadota</taxon>
        <taxon>Betaproteobacteria</taxon>
        <taxon>Burkholderiales</taxon>
        <taxon>Sphaerotilaceae</taxon>
        <taxon>Scleromatobacter</taxon>
    </lineage>
</organism>
<gene>
    <name evidence="3" type="ORF">LPC04_19930</name>
</gene>
<dbReference type="InterPro" id="IPR001126">
    <property type="entry name" value="UmuC"/>
</dbReference>
<evidence type="ECO:0000313" key="3">
    <source>
        <dbReference type="EMBL" id="MCK9687980.1"/>
    </source>
</evidence>
<dbReference type="PANTHER" id="PTHR35369">
    <property type="entry name" value="BLR3025 PROTEIN-RELATED"/>
    <property type="match status" value="1"/>
</dbReference>
<name>A0A9X2C3R8_9BURK</name>
<dbReference type="Pfam" id="PF00817">
    <property type="entry name" value="IMS"/>
    <property type="match status" value="1"/>
</dbReference>
<evidence type="ECO:0000313" key="4">
    <source>
        <dbReference type="Proteomes" id="UP001139353"/>
    </source>
</evidence>
<dbReference type="AlphaFoldDB" id="A0A9X2C3R8"/>
<proteinExistence type="predicted"/>
<dbReference type="GO" id="GO:0006281">
    <property type="term" value="P:DNA repair"/>
    <property type="evidence" value="ECO:0007669"/>
    <property type="project" value="InterPro"/>
</dbReference>
<accession>A0A9X2C3R8</accession>
<dbReference type="SUPFAM" id="SSF56672">
    <property type="entry name" value="DNA/RNA polymerases"/>
    <property type="match status" value="1"/>
</dbReference>
<sequence>MLWIGVHLPALSLESFVATLAPERPADAPSDDDFDEVDLVGPVALLDHHRIVDANAAARECGVKPGQKRATALGLAPHTRLGEADPARDEAALMAVAHVLMGFTPAVSLGIAHVVLAEVQASLRYFGGLARLLQRLRADLAPLGHEVRIACAPTAQGAQWMAMGRDFSDAIAPPLANSKADWRARVGAVPVVRMAAAAPHRAALEALGLACAADLWKQPRAGLTRRFGGELLADIDRALGDIPDPRTALQPAPTFDSRLELFMRADDSAALLTGAAVLLNRLTAWATAHHGLVGGFELRLHHESHRRMRDDPASRRTVLQIGLGEPVADTAHLHSLLRERLQRLPLAASVIELSLHCHSISPGAPPNTELFPSAASVGEGWQRLLERFEARLGAHNIQRLQPVADHRPELATAVRQGGAALPARAHTQGVPLNLATPSGPEAAASGDPAHWPRLKRPVWLLREPQPLRDEGGTPLLSGRPLWLVAGPERIESGWWDGGYAARDYFVAQDDDGALLWVYRFRHAPEVGDVGWYLQGRFG</sequence>
<evidence type="ECO:0000256" key="1">
    <source>
        <dbReference type="ARBA" id="ARBA00022763"/>
    </source>
</evidence>
<evidence type="ECO:0000259" key="2">
    <source>
        <dbReference type="Pfam" id="PF00817"/>
    </source>
</evidence>
<dbReference type="EMBL" id="JAJLJH010000006">
    <property type="protein sequence ID" value="MCK9687980.1"/>
    <property type="molecule type" value="Genomic_DNA"/>
</dbReference>
<dbReference type="InterPro" id="IPR050356">
    <property type="entry name" value="SulA_CellDiv_inhibitor"/>
</dbReference>
<protein>
    <submittedName>
        <fullName evidence="3">DNA polymerase Y family protein</fullName>
    </submittedName>
</protein>
<feature type="domain" description="UmuC" evidence="2">
    <location>
        <begin position="42"/>
        <end position="159"/>
    </location>
</feature>
<dbReference type="Proteomes" id="UP001139353">
    <property type="component" value="Unassembled WGS sequence"/>
</dbReference>
<dbReference type="PANTHER" id="PTHR35369:SF2">
    <property type="entry name" value="BLR3025 PROTEIN"/>
    <property type="match status" value="1"/>
</dbReference>
<reference evidence="3" key="1">
    <citation type="submission" date="2021-11" db="EMBL/GenBank/DDBJ databases">
        <title>BS-T2-15 a new species belonging to the Comamonadaceae family isolated from the soil of a French oak forest.</title>
        <authorList>
            <person name="Mieszkin S."/>
            <person name="Alain K."/>
        </authorList>
    </citation>
    <scope>NUCLEOTIDE SEQUENCE</scope>
    <source>
        <strain evidence="3">BS-T2-15</strain>
    </source>
</reference>
<keyword evidence="4" id="KW-1185">Reference proteome</keyword>